<dbReference type="OrthoDB" id="714431at2"/>
<organism evidence="2 3">
    <name type="scientific">Sphingobacterium lactis</name>
    <dbReference type="NCBI Taxonomy" id="797291"/>
    <lineage>
        <taxon>Bacteria</taxon>
        <taxon>Pseudomonadati</taxon>
        <taxon>Bacteroidota</taxon>
        <taxon>Sphingobacteriia</taxon>
        <taxon>Sphingobacteriales</taxon>
        <taxon>Sphingobacteriaceae</taxon>
        <taxon>Sphingobacterium</taxon>
    </lineage>
</organism>
<gene>
    <name evidence="2" type="ORF">SAMN05421877_11920</name>
</gene>
<dbReference type="EMBL" id="FNUT01000019">
    <property type="protein sequence ID" value="SEG75495.1"/>
    <property type="molecule type" value="Genomic_DNA"/>
</dbReference>
<name>A0A1H6CSB0_9SPHI</name>
<dbReference type="RefSeq" id="WP_103907985.1">
    <property type="nucleotide sequence ID" value="NZ_CP049246.1"/>
</dbReference>
<evidence type="ECO:0000259" key="1">
    <source>
        <dbReference type="Pfam" id="PF19808"/>
    </source>
</evidence>
<feature type="domain" description="DUF6291" evidence="1">
    <location>
        <begin position="8"/>
        <end position="86"/>
    </location>
</feature>
<dbReference type="AlphaFoldDB" id="A0A1H6CSB0"/>
<accession>A0A1H6CSB0</accession>
<keyword evidence="3" id="KW-1185">Reference proteome</keyword>
<dbReference type="Pfam" id="PF19808">
    <property type="entry name" value="DUF6291"/>
    <property type="match status" value="1"/>
</dbReference>
<proteinExistence type="predicted"/>
<reference evidence="3" key="1">
    <citation type="submission" date="2016-10" db="EMBL/GenBank/DDBJ databases">
        <authorList>
            <person name="Varghese N."/>
            <person name="Submissions S."/>
        </authorList>
    </citation>
    <scope>NUCLEOTIDE SEQUENCE [LARGE SCALE GENOMIC DNA]</scope>
    <source>
        <strain evidence="3">DSM 22361</strain>
    </source>
</reference>
<protein>
    <recommendedName>
        <fullName evidence="1">DUF6291 domain-containing protein</fullName>
    </recommendedName>
</protein>
<sequence>MAEDKKAFVVYADWESQFDLLSDEEAGKLIKHIFSYVNDKNPEFENNERLLIMAFEPIKKQLKRDLKRYENTKSERSNSGVIGNLKRWHIDLYKMFEKKEITLEEAQKIANSRNKSLCDNSDTSKSQTVANIAVKDIVTDTVIDIVKETVKDTDISINSVSAENKFSSTQTKKNIEDRLEEFRLQIAPFKEKYSSDTLNDFWRYWTEKNSNGKKMRFEMQKVFDVGRRLITWSKNENKNFNGKSKSNFGVQSRQERVEEVREFRIANQQALADRLSKYTTSNPE</sequence>
<dbReference type="Proteomes" id="UP000236731">
    <property type="component" value="Unassembled WGS sequence"/>
</dbReference>
<evidence type="ECO:0000313" key="3">
    <source>
        <dbReference type="Proteomes" id="UP000236731"/>
    </source>
</evidence>
<dbReference type="InterPro" id="IPR046258">
    <property type="entry name" value="DUF6291"/>
</dbReference>
<evidence type="ECO:0000313" key="2">
    <source>
        <dbReference type="EMBL" id="SEG75495.1"/>
    </source>
</evidence>